<comment type="similarity">
    <text evidence="2">Belongs to the SusD family.</text>
</comment>
<dbReference type="InterPro" id="IPR011990">
    <property type="entry name" value="TPR-like_helical_dom_sf"/>
</dbReference>
<feature type="domain" description="RagB/SusD" evidence="7">
    <location>
        <begin position="273"/>
        <end position="562"/>
    </location>
</feature>
<organism evidence="9 10">
    <name type="scientific">Flavivirga amylovorans</name>
    <dbReference type="NCBI Taxonomy" id="870486"/>
    <lineage>
        <taxon>Bacteria</taxon>
        <taxon>Pseudomonadati</taxon>
        <taxon>Bacteroidota</taxon>
        <taxon>Flavobacteriia</taxon>
        <taxon>Flavobacteriales</taxon>
        <taxon>Flavobacteriaceae</taxon>
        <taxon>Flavivirga</taxon>
    </lineage>
</organism>
<name>A0ABT8WX22_9FLAO</name>
<feature type="chain" id="PRO_5045448985" evidence="6">
    <location>
        <begin position="21"/>
        <end position="563"/>
    </location>
</feature>
<keyword evidence="10" id="KW-1185">Reference proteome</keyword>
<evidence type="ECO:0000256" key="1">
    <source>
        <dbReference type="ARBA" id="ARBA00004442"/>
    </source>
</evidence>
<accession>A0ABT8WX22</accession>
<evidence type="ECO:0000256" key="4">
    <source>
        <dbReference type="ARBA" id="ARBA00023136"/>
    </source>
</evidence>
<comment type="caution">
    <text evidence="9">The sequence shown here is derived from an EMBL/GenBank/DDBJ whole genome shotgun (WGS) entry which is preliminary data.</text>
</comment>
<dbReference type="InterPro" id="IPR012944">
    <property type="entry name" value="SusD_RagB_dom"/>
</dbReference>
<evidence type="ECO:0000256" key="2">
    <source>
        <dbReference type="ARBA" id="ARBA00006275"/>
    </source>
</evidence>
<comment type="subcellular location">
    <subcellularLocation>
        <location evidence="1">Cell outer membrane</location>
    </subcellularLocation>
</comment>
<evidence type="ECO:0000256" key="5">
    <source>
        <dbReference type="ARBA" id="ARBA00023237"/>
    </source>
</evidence>
<feature type="signal peptide" evidence="6">
    <location>
        <begin position="1"/>
        <end position="20"/>
    </location>
</feature>
<keyword evidence="4" id="KW-0472">Membrane</keyword>
<evidence type="ECO:0000256" key="3">
    <source>
        <dbReference type="ARBA" id="ARBA00022729"/>
    </source>
</evidence>
<dbReference type="Gene3D" id="1.25.40.390">
    <property type="match status" value="1"/>
</dbReference>
<evidence type="ECO:0000256" key="6">
    <source>
        <dbReference type="SAM" id="SignalP"/>
    </source>
</evidence>
<evidence type="ECO:0000259" key="7">
    <source>
        <dbReference type="Pfam" id="PF07980"/>
    </source>
</evidence>
<dbReference type="EMBL" id="JAUOEM010000001">
    <property type="protein sequence ID" value="MDO5986234.1"/>
    <property type="molecule type" value="Genomic_DNA"/>
</dbReference>
<dbReference type="InterPro" id="IPR033985">
    <property type="entry name" value="SusD-like_N"/>
</dbReference>
<dbReference type="SUPFAM" id="SSF48452">
    <property type="entry name" value="TPR-like"/>
    <property type="match status" value="1"/>
</dbReference>
<protein>
    <submittedName>
        <fullName evidence="9">RagB/SusD family nutrient uptake outer membrane protein</fullName>
    </submittedName>
</protein>
<dbReference type="Proteomes" id="UP001176891">
    <property type="component" value="Unassembled WGS sequence"/>
</dbReference>
<evidence type="ECO:0000259" key="8">
    <source>
        <dbReference type="Pfam" id="PF14322"/>
    </source>
</evidence>
<dbReference type="PROSITE" id="PS51257">
    <property type="entry name" value="PROKAR_LIPOPROTEIN"/>
    <property type="match status" value="1"/>
</dbReference>
<reference evidence="9" key="1">
    <citation type="submission" date="2023-07" db="EMBL/GenBank/DDBJ databases">
        <title>Two novel species in the genus Flavivirga.</title>
        <authorList>
            <person name="Kwon K."/>
        </authorList>
    </citation>
    <scope>NUCLEOTIDE SEQUENCE</scope>
    <source>
        <strain evidence="9">KACC 14157</strain>
    </source>
</reference>
<dbReference type="Pfam" id="PF14322">
    <property type="entry name" value="SusD-like_3"/>
    <property type="match status" value="1"/>
</dbReference>
<sequence>MKKHIILLLVMISIVGVSCSGEFDEVVPSADRPADQVFNDIGLARSFLSPAYSGVVRTPQLILEYNTSNAVSIDGAQRTAVSGPTAESSPVNGRWGAAITNIFRINEFFERALGIQFDALNEDFGNALKNRLIGEAFGLRAYYKWVLLKNYAGPSSVDGSMLGIPIIDDLLTTEDVNNVARSSYLESYNSIKKDLDSAYARIDVLRYEGNDDITGVQNTSRISREMIWALRTRLDLFSASPAYGIITWEQAAQTAYEAIGVIDGGALKTLQDYGDFNNTDNPDHLWRRAFSEDSDLERQHYPPSMFGTGEANPSQNLIDAFPDSNGYPINHPNSIYNGLNPYQNRDARFENFVFYNGENDFRNVTIETFNGGSDAVGGVRIRGTRTGYYLKKFLSSNVSLDPDSPGANKDFKVFALFTRAGLYLDFAEAAVEAYGINGSDGSMTFTAKDALAIVRDRNISNDLYLDIADDFLNSYRDLIRNERRIEFAFEGEYFYDIRRWMLPLGELTVPVRGMDIVKETDGSFSYSEKTIEARNFTDRMYYNPLPRTEVLKSNALIQNAGWE</sequence>
<dbReference type="RefSeq" id="WP_303280755.1">
    <property type="nucleotide sequence ID" value="NZ_BAABCZ010000016.1"/>
</dbReference>
<keyword evidence="3 6" id="KW-0732">Signal</keyword>
<dbReference type="Pfam" id="PF07980">
    <property type="entry name" value="SusD_RagB"/>
    <property type="match status" value="1"/>
</dbReference>
<keyword evidence="5" id="KW-0998">Cell outer membrane</keyword>
<evidence type="ECO:0000313" key="10">
    <source>
        <dbReference type="Proteomes" id="UP001176891"/>
    </source>
</evidence>
<evidence type="ECO:0000313" key="9">
    <source>
        <dbReference type="EMBL" id="MDO5986234.1"/>
    </source>
</evidence>
<proteinExistence type="inferred from homology"/>
<feature type="domain" description="SusD-like N-terminal" evidence="8">
    <location>
        <begin position="120"/>
        <end position="199"/>
    </location>
</feature>
<gene>
    <name evidence="9" type="ORF">Q4Q39_02350</name>
</gene>